<evidence type="ECO:0000256" key="3">
    <source>
        <dbReference type="SAM" id="SignalP"/>
    </source>
</evidence>
<protein>
    <submittedName>
        <fullName evidence="4">Uncharacterized protein</fullName>
    </submittedName>
</protein>
<evidence type="ECO:0000256" key="2">
    <source>
        <dbReference type="SAM" id="MobiDB-lite"/>
    </source>
</evidence>
<evidence type="ECO:0000313" key="4">
    <source>
        <dbReference type="EMBL" id="GHC41025.1"/>
    </source>
</evidence>
<keyword evidence="1 3" id="KW-0732">Signal</keyword>
<dbReference type="InterPro" id="IPR013425">
    <property type="entry name" value="Autotrns_rpt"/>
</dbReference>
<dbReference type="InterPro" id="IPR011050">
    <property type="entry name" value="Pectin_lyase_fold/virulence"/>
</dbReference>
<evidence type="ECO:0000256" key="1">
    <source>
        <dbReference type="ARBA" id="ARBA00022729"/>
    </source>
</evidence>
<proteinExistence type="predicted"/>
<dbReference type="Proteomes" id="UP000644507">
    <property type="component" value="Unassembled WGS sequence"/>
</dbReference>
<reference evidence="4" key="1">
    <citation type="journal article" date="2014" name="Int. J. Syst. Evol. Microbiol.">
        <title>Complete genome sequence of Corynebacterium casei LMG S-19264T (=DSM 44701T), isolated from a smear-ripened cheese.</title>
        <authorList>
            <consortium name="US DOE Joint Genome Institute (JGI-PGF)"/>
            <person name="Walter F."/>
            <person name="Albersmeier A."/>
            <person name="Kalinowski J."/>
            <person name="Ruckert C."/>
        </authorList>
    </citation>
    <scope>NUCLEOTIDE SEQUENCE</scope>
    <source>
        <strain evidence="4">KCTC 12988</strain>
    </source>
</reference>
<evidence type="ECO:0000313" key="5">
    <source>
        <dbReference type="Proteomes" id="UP000644507"/>
    </source>
</evidence>
<dbReference type="NCBIfam" id="TIGR02601">
    <property type="entry name" value="autotrns_rpt"/>
    <property type="match status" value="1"/>
</dbReference>
<accession>A0A918TBU7</accession>
<gene>
    <name evidence="4" type="ORF">GCM10007100_02050</name>
</gene>
<dbReference type="SUPFAM" id="SSF51126">
    <property type="entry name" value="Pectin lyase-like"/>
    <property type="match status" value="1"/>
</dbReference>
<organism evidence="4 5">
    <name type="scientific">Roseibacillus persicicus</name>
    <dbReference type="NCBI Taxonomy" id="454148"/>
    <lineage>
        <taxon>Bacteria</taxon>
        <taxon>Pseudomonadati</taxon>
        <taxon>Verrucomicrobiota</taxon>
        <taxon>Verrucomicrobiia</taxon>
        <taxon>Verrucomicrobiales</taxon>
        <taxon>Verrucomicrobiaceae</taxon>
        <taxon>Roseibacillus</taxon>
    </lineage>
</organism>
<dbReference type="RefSeq" id="WP_189566503.1">
    <property type="nucleotide sequence ID" value="NZ_BMXI01000001.1"/>
</dbReference>
<feature type="region of interest" description="Disordered" evidence="2">
    <location>
        <begin position="69"/>
        <end position="107"/>
    </location>
</feature>
<name>A0A918TBU7_9BACT</name>
<dbReference type="Pfam" id="PF12951">
    <property type="entry name" value="PATR"/>
    <property type="match status" value="2"/>
</dbReference>
<feature type="chain" id="PRO_5037869783" evidence="3">
    <location>
        <begin position="21"/>
        <end position="731"/>
    </location>
</feature>
<sequence>MKPTGTSRFLLLATSSVVFSSSLPGEVTFEFPNGNHFDSAGIGANATLLDPVTNSNAILTTVDIKGQDGSLASSGDPDTNHLTNSTGNNALGVNSNLNPGGYSNQSRDFNPGEAWTFSFNVEVKLEELDFAGWTGPAEITLSSSAFTNIVFNDDGTAEGTLDLGSTVVPPNTPITMEMTSDDTEGNDTGVRLSYLKVSASAPPSDGANLTYNGGDGGAWDTATANFLNESTPSVFATGDNVTFDSSAEVVLTNAGIVAGALHTTHDSGTVTFSGGLLTADSLNVSGFGAVALENDSLFEITVVAGGILEVRDGGVLTTDSLALSENSEVNILTGGQMLVNGVTVLGDQGTLLNVEESLTLGNVTNDIPSNFFIKDGAGTLFLDDGLGSQTTGPVALWIDEGTVVATGTGGGKQINISGDTTFEGQLVLDGPQLMVHASIIDGSGSILIQSPSTIKSRLNQGAVTLDVPILLESPLTLEAQSGNNQVNCTQPISGESSLVKAGNGIVRLTGFNSYTGDTSITAGTLLLSEAYLTDTAAVSIEGNGQLELEHGLGDTVDTLFINQVQMPAGTYGSPDVTAVTLDNVNDTYFNGTGYLIVTNGPVATDYDNWAAGFSLVGGMMDDDDSDGVSNGDEYAFGLEPTNPASVNAISAPLNASAGTFSFTRRNPARFATGLTYTYAYSTTLDADWTDFTLDAETGELADEGDPTQTVTVTLPPSLLGNDKLFVRVTAQ</sequence>
<dbReference type="AlphaFoldDB" id="A0A918TBU7"/>
<dbReference type="EMBL" id="BMXI01000001">
    <property type="protein sequence ID" value="GHC41025.1"/>
    <property type="molecule type" value="Genomic_DNA"/>
</dbReference>
<reference evidence="4" key="2">
    <citation type="submission" date="2020-09" db="EMBL/GenBank/DDBJ databases">
        <authorList>
            <person name="Sun Q."/>
            <person name="Kim S."/>
        </authorList>
    </citation>
    <scope>NUCLEOTIDE SEQUENCE</scope>
    <source>
        <strain evidence="4">KCTC 12988</strain>
    </source>
</reference>
<keyword evidence="5" id="KW-1185">Reference proteome</keyword>
<comment type="caution">
    <text evidence="4">The sequence shown here is derived from an EMBL/GenBank/DDBJ whole genome shotgun (WGS) entry which is preliminary data.</text>
</comment>
<feature type="compositionally biased region" description="Polar residues" evidence="2">
    <location>
        <begin position="70"/>
        <end position="107"/>
    </location>
</feature>
<feature type="signal peptide" evidence="3">
    <location>
        <begin position="1"/>
        <end position="20"/>
    </location>
</feature>